<dbReference type="SUPFAM" id="SSF53474">
    <property type="entry name" value="alpha/beta-Hydrolases"/>
    <property type="match status" value="1"/>
</dbReference>
<evidence type="ECO:0000313" key="2">
    <source>
        <dbReference type="EMBL" id="MBR1135925.1"/>
    </source>
</evidence>
<keyword evidence="2" id="KW-0378">Hydrolase</keyword>
<dbReference type="PANTHER" id="PTHR43194">
    <property type="entry name" value="HYDROLASE ALPHA/BETA FOLD FAMILY"/>
    <property type="match status" value="1"/>
</dbReference>
<dbReference type="Proteomes" id="UP001314635">
    <property type="component" value="Unassembled WGS sequence"/>
</dbReference>
<dbReference type="PRINTS" id="PR00111">
    <property type="entry name" value="ABHYDROLASE"/>
</dbReference>
<dbReference type="PANTHER" id="PTHR43194:SF5">
    <property type="entry name" value="PIMELOYL-[ACYL-CARRIER PROTEIN] METHYL ESTER ESTERASE"/>
    <property type="match status" value="1"/>
</dbReference>
<dbReference type="EMBL" id="JAFCLK010000007">
    <property type="protein sequence ID" value="MBR1135925.1"/>
    <property type="molecule type" value="Genomic_DNA"/>
</dbReference>
<name>A0ABS5G402_9BRAD</name>
<dbReference type="RefSeq" id="WP_172236370.1">
    <property type="nucleotide sequence ID" value="NZ_JABFDP010000008.1"/>
</dbReference>
<dbReference type="InterPro" id="IPR029058">
    <property type="entry name" value="AB_hydrolase_fold"/>
</dbReference>
<reference evidence="3" key="1">
    <citation type="journal article" date="2021" name="ISME J.">
        <title>Evolutionary origin and ecological implication of a unique nif island in free-living Bradyrhizobium lineages.</title>
        <authorList>
            <person name="Tao J."/>
        </authorList>
    </citation>
    <scope>NUCLEOTIDE SEQUENCE [LARGE SCALE GENOMIC DNA]</scope>
    <source>
        <strain evidence="3">SZCCT0094</strain>
    </source>
</reference>
<dbReference type="InterPro" id="IPR000639">
    <property type="entry name" value="Epox_hydrolase-like"/>
</dbReference>
<keyword evidence="3" id="KW-1185">Reference proteome</keyword>
<protein>
    <submittedName>
        <fullName evidence="2">Alpha/beta hydrolase</fullName>
    </submittedName>
</protein>
<organism evidence="2 3">
    <name type="scientific">Bradyrhizobium denitrificans</name>
    <dbReference type="NCBI Taxonomy" id="2734912"/>
    <lineage>
        <taxon>Bacteria</taxon>
        <taxon>Pseudomonadati</taxon>
        <taxon>Pseudomonadota</taxon>
        <taxon>Alphaproteobacteria</taxon>
        <taxon>Hyphomicrobiales</taxon>
        <taxon>Nitrobacteraceae</taxon>
        <taxon>Bradyrhizobium</taxon>
    </lineage>
</organism>
<dbReference type="InterPro" id="IPR050228">
    <property type="entry name" value="Carboxylesterase_BioH"/>
</dbReference>
<comment type="caution">
    <text evidence="2">The sequence shown here is derived from an EMBL/GenBank/DDBJ whole genome shotgun (WGS) entry which is preliminary data.</text>
</comment>
<sequence>MTSSTIWIHSGRAQLAAELAGHGAPVVFLHAAVFDRTMWRAQLDAVAATHLAIAYDRRGFGETRTETEDHSPIADLLAVIDALAPGRPATLVACSQGGRIALDFALLHPSRLRALVLIAPSVSGAPEPVYPPPIEPLLTRLAAAEAARDWDRVSAIKVHLWLDGPLQREGRITGELRASFLQKNLAALRAPAVGANLDTAPAFPRLAEITAPSRIIWGGSDFPHIQERSRLIAATLPNGSGCAIAEAAHLPSLERPQEVTRLITDFLAGL</sequence>
<accession>A0ABS5G402</accession>
<dbReference type="Pfam" id="PF12697">
    <property type="entry name" value="Abhydrolase_6"/>
    <property type="match status" value="1"/>
</dbReference>
<dbReference type="InterPro" id="IPR000073">
    <property type="entry name" value="AB_hydrolase_1"/>
</dbReference>
<feature type="domain" description="AB hydrolase-1" evidence="1">
    <location>
        <begin position="26"/>
        <end position="260"/>
    </location>
</feature>
<dbReference type="GO" id="GO:0016787">
    <property type="term" value="F:hydrolase activity"/>
    <property type="evidence" value="ECO:0007669"/>
    <property type="project" value="UniProtKB-KW"/>
</dbReference>
<evidence type="ECO:0000313" key="3">
    <source>
        <dbReference type="Proteomes" id="UP001314635"/>
    </source>
</evidence>
<dbReference type="Gene3D" id="3.40.50.1820">
    <property type="entry name" value="alpha/beta hydrolase"/>
    <property type="match status" value="1"/>
</dbReference>
<dbReference type="PRINTS" id="PR00412">
    <property type="entry name" value="EPOXHYDRLASE"/>
</dbReference>
<evidence type="ECO:0000259" key="1">
    <source>
        <dbReference type="Pfam" id="PF12697"/>
    </source>
</evidence>
<proteinExistence type="predicted"/>
<gene>
    <name evidence="2" type="ORF">JQ619_09105</name>
</gene>